<dbReference type="CTD" id="4538"/>
<dbReference type="PRINTS" id="PR01437">
    <property type="entry name" value="NUOXDRDTASE4"/>
</dbReference>
<evidence type="ECO:0000256" key="1">
    <source>
        <dbReference type="ARBA" id="ARBA00003257"/>
    </source>
</evidence>
<evidence type="ECO:0000256" key="2">
    <source>
        <dbReference type="ARBA" id="ARBA00004225"/>
    </source>
</evidence>
<evidence type="ECO:0000256" key="6">
    <source>
        <dbReference type="ARBA" id="ARBA00022448"/>
    </source>
</evidence>
<evidence type="ECO:0000259" key="18">
    <source>
        <dbReference type="Pfam" id="PF00361"/>
    </source>
</evidence>
<evidence type="ECO:0000256" key="5">
    <source>
        <dbReference type="ARBA" id="ARBA00021006"/>
    </source>
</evidence>
<comment type="function">
    <text evidence="17">Core subunit of the mitochondrial membrane respiratory chain NADH dehydrogenase (Complex I) which catalyzes electron transfer from NADH through the respiratory chain, using ubiquinone as an electron acceptor. Essential for the catalytic activity and assembly of complex I.</text>
</comment>
<organism evidence="19">
    <name type="scientific">Romanomermis nielseni</name>
    <dbReference type="NCBI Taxonomy" id="416167"/>
    <lineage>
        <taxon>Eukaryota</taxon>
        <taxon>Metazoa</taxon>
        <taxon>Ecdysozoa</taxon>
        <taxon>Nematoda</taxon>
        <taxon>Enoplea</taxon>
        <taxon>Dorylaimia</taxon>
        <taxon>Mermithida</taxon>
        <taxon>Mermithoidea</taxon>
        <taxon>Mermithidae</taxon>
        <taxon>Romanomermis</taxon>
    </lineage>
</organism>
<protein>
    <recommendedName>
        <fullName evidence="5 17">NADH-ubiquinone oxidoreductase chain 4</fullName>
        <ecNumber evidence="4 17">7.1.1.2</ecNumber>
    </recommendedName>
</protein>
<proteinExistence type="inferred from homology"/>
<reference evidence="19" key="1">
    <citation type="submission" date="2006-12" db="EMBL/GenBank/DDBJ databases">
        <authorList>
            <person name="Wu Z.K."/>
            <person name="Hyman B.C."/>
        </authorList>
    </citation>
    <scope>NUCLEOTIDE SEQUENCE</scope>
</reference>
<geneLocation type="mitochondrion" evidence="19"/>
<evidence type="ECO:0000256" key="4">
    <source>
        <dbReference type="ARBA" id="ARBA00012944"/>
    </source>
</evidence>
<dbReference type="GO" id="GO:0042773">
    <property type="term" value="P:ATP synthesis coupled electron transport"/>
    <property type="evidence" value="ECO:0007669"/>
    <property type="project" value="InterPro"/>
</dbReference>
<evidence type="ECO:0000256" key="10">
    <source>
        <dbReference type="ARBA" id="ARBA00022982"/>
    </source>
</evidence>
<name>A1Z3A4_9BILA</name>
<feature type="domain" description="NADH:quinone oxidoreductase/Mrp antiporter transmembrane" evidence="18">
    <location>
        <begin position="65"/>
        <end position="334"/>
    </location>
</feature>
<feature type="transmembrane region" description="Helical" evidence="17">
    <location>
        <begin position="134"/>
        <end position="157"/>
    </location>
</feature>
<comment type="catalytic activity">
    <reaction evidence="16 17">
        <text>a ubiquinone + NADH + 5 H(+)(in) = a ubiquinol + NAD(+) + 4 H(+)(out)</text>
        <dbReference type="Rhea" id="RHEA:29091"/>
        <dbReference type="Rhea" id="RHEA-COMP:9565"/>
        <dbReference type="Rhea" id="RHEA-COMP:9566"/>
        <dbReference type="ChEBI" id="CHEBI:15378"/>
        <dbReference type="ChEBI" id="CHEBI:16389"/>
        <dbReference type="ChEBI" id="CHEBI:17976"/>
        <dbReference type="ChEBI" id="CHEBI:57540"/>
        <dbReference type="ChEBI" id="CHEBI:57945"/>
        <dbReference type="EC" id="7.1.1.2"/>
    </reaction>
</comment>
<evidence type="ECO:0000256" key="15">
    <source>
        <dbReference type="ARBA" id="ARBA00023136"/>
    </source>
</evidence>
<evidence type="ECO:0000256" key="9">
    <source>
        <dbReference type="ARBA" id="ARBA00022967"/>
    </source>
</evidence>
<evidence type="ECO:0000256" key="3">
    <source>
        <dbReference type="ARBA" id="ARBA00009025"/>
    </source>
</evidence>
<evidence type="ECO:0000256" key="11">
    <source>
        <dbReference type="ARBA" id="ARBA00022989"/>
    </source>
</evidence>
<keyword evidence="15 17" id="KW-0472">Membrane</keyword>
<dbReference type="PANTHER" id="PTHR43507">
    <property type="entry name" value="NADH-UBIQUINONE OXIDOREDUCTASE CHAIN 4"/>
    <property type="match status" value="1"/>
</dbReference>
<dbReference type="GO" id="GO:0003954">
    <property type="term" value="F:NADH dehydrogenase activity"/>
    <property type="evidence" value="ECO:0007669"/>
    <property type="project" value="TreeGrafter"/>
</dbReference>
<evidence type="ECO:0000256" key="16">
    <source>
        <dbReference type="ARBA" id="ARBA00049551"/>
    </source>
</evidence>
<dbReference type="GO" id="GO:0008137">
    <property type="term" value="F:NADH dehydrogenase (ubiquinone) activity"/>
    <property type="evidence" value="ECO:0007669"/>
    <property type="project" value="UniProtKB-UniRule"/>
</dbReference>
<feature type="transmembrane region" description="Helical" evidence="17">
    <location>
        <begin position="195"/>
        <end position="214"/>
    </location>
</feature>
<keyword evidence="11 17" id="KW-1133">Transmembrane helix</keyword>
<evidence type="ECO:0000256" key="8">
    <source>
        <dbReference type="ARBA" id="ARBA00022692"/>
    </source>
</evidence>
<keyword evidence="10 17" id="KW-0249">Electron transport</keyword>
<dbReference type="Pfam" id="PF00361">
    <property type="entry name" value="Proton_antipo_M"/>
    <property type="match status" value="1"/>
</dbReference>
<keyword evidence="12 17" id="KW-0520">NAD</keyword>
<keyword evidence="9" id="KW-1278">Translocase</keyword>
<dbReference type="GO" id="GO:0031966">
    <property type="term" value="C:mitochondrial membrane"/>
    <property type="evidence" value="ECO:0007669"/>
    <property type="project" value="UniProtKB-SubCell"/>
</dbReference>
<feature type="transmembrane region" description="Helical" evidence="17">
    <location>
        <begin position="43"/>
        <end position="61"/>
    </location>
</feature>
<feature type="transmembrane region" description="Helical" evidence="17">
    <location>
        <begin position="100"/>
        <end position="122"/>
    </location>
</feature>
<comment type="similarity">
    <text evidence="3 17">Belongs to the complex I subunit 4 family.</text>
</comment>
<feature type="transmembrane region" description="Helical" evidence="17">
    <location>
        <begin position="327"/>
        <end position="346"/>
    </location>
</feature>
<keyword evidence="6 17" id="KW-0813">Transport</keyword>
<feature type="transmembrane region" description="Helical" evidence="17">
    <location>
        <begin position="358"/>
        <end position="377"/>
    </location>
</feature>
<feature type="transmembrane region" description="Helical" evidence="17">
    <location>
        <begin position="289"/>
        <end position="307"/>
    </location>
</feature>
<keyword evidence="13 17" id="KW-0830">Ubiquinone</keyword>
<dbReference type="EC" id="7.1.1.2" evidence="4 17"/>
<dbReference type="RefSeq" id="YP_918968.1">
    <property type="nucleotide sequence ID" value="NC_008692.1"/>
</dbReference>
<dbReference type="PANTHER" id="PTHR43507:SF20">
    <property type="entry name" value="NADH-UBIQUINONE OXIDOREDUCTASE CHAIN 4"/>
    <property type="match status" value="1"/>
</dbReference>
<evidence type="ECO:0000256" key="17">
    <source>
        <dbReference type="RuleBase" id="RU003297"/>
    </source>
</evidence>
<evidence type="ECO:0000313" key="19">
    <source>
        <dbReference type="EMBL" id="ABL73787.1"/>
    </source>
</evidence>
<evidence type="ECO:0000256" key="7">
    <source>
        <dbReference type="ARBA" id="ARBA00022660"/>
    </source>
</evidence>
<dbReference type="InterPro" id="IPR001750">
    <property type="entry name" value="ND/Mrp_TM"/>
</dbReference>
<keyword evidence="7 17" id="KW-0679">Respiratory chain</keyword>
<dbReference type="GO" id="GO:0048039">
    <property type="term" value="F:ubiquinone binding"/>
    <property type="evidence" value="ECO:0007669"/>
    <property type="project" value="TreeGrafter"/>
</dbReference>
<dbReference type="AlphaFoldDB" id="A1Z3A4"/>
<dbReference type="GeneID" id="4602239"/>
<gene>
    <name evidence="19" type="primary">ND4</name>
</gene>
<sequence length="378" mass="44808">MYLLLTMMFTMSFKEIMEAMTFYFCIFILVMWMILNLTKNMNYNNLFFVNLILMLIMLFMNSLMLWKFYLLYELVMLPMTILLLSWGVNPARLSANLYLLIYMGMFSLPCLLLIILNLKIFFMNMQHSMFMMNFFCKFIMILMFLVKIPLFSLHYWLPKAHTEASTSGSIILASGLLKMGGMGLWKMLNFMQFNLMNYYIILSLSLLSCLVSTFQTDFKKLIALISVFHMSLSVSILFTANFHSYLSFMYLNMTHILSSGILFYYSGFLYSLNKTRLIFLLPMNLNSKIFFLLIIIILMNLGIPPFFTFFVEILNLSVFFYKNFNNFIMIMLILVIVAVFNLFILNSMKMMMLKTLKFSFFISFYFIFMVSLSMWHMI</sequence>
<comment type="subcellular location">
    <subcellularLocation>
        <location evidence="2 17">Mitochondrion membrane</location>
        <topology evidence="2 17">Multi-pass membrane protein</topology>
    </subcellularLocation>
</comment>
<keyword evidence="8 17" id="KW-0812">Transmembrane</keyword>
<dbReference type="EMBL" id="EF175763">
    <property type="protein sequence ID" value="ABL73787.1"/>
    <property type="molecule type" value="Genomic_DNA"/>
</dbReference>
<evidence type="ECO:0000256" key="13">
    <source>
        <dbReference type="ARBA" id="ARBA00023075"/>
    </source>
</evidence>
<feature type="transmembrane region" description="Helical" evidence="17">
    <location>
        <begin position="20"/>
        <end position="37"/>
    </location>
</feature>
<accession>A1Z3A4</accession>
<evidence type="ECO:0000256" key="14">
    <source>
        <dbReference type="ARBA" id="ARBA00023128"/>
    </source>
</evidence>
<feature type="transmembrane region" description="Helical" evidence="17">
    <location>
        <begin position="221"/>
        <end position="242"/>
    </location>
</feature>
<keyword evidence="14 17" id="KW-0496">Mitochondrion</keyword>
<feature type="transmembrane region" description="Helical" evidence="17">
    <location>
        <begin position="248"/>
        <end position="268"/>
    </location>
</feature>
<feature type="transmembrane region" description="Helical" evidence="17">
    <location>
        <begin position="68"/>
        <end position="88"/>
    </location>
</feature>
<comment type="function">
    <text evidence="1">Core subunit of the mitochondrial membrane respiratory chain NADH dehydrogenase (Complex I) that is believed to belong to the minimal assembly required for catalysis. Complex I functions in the transfer of electrons from NADH to the respiratory chain. The immediate electron acceptor for the enzyme is believed to be ubiquinone.</text>
</comment>
<evidence type="ECO:0000256" key="12">
    <source>
        <dbReference type="ARBA" id="ARBA00023027"/>
    </source>
</evidence>
<dbReference type="GO" id="GO:0015990">
    <property type="term" value="P:electron transport coupled proton transport"/>
    <property type="evidence" value="ECO:0007669"/>
    <property type="project" value="TreeGrafter"/>
</dbReference>
<dbReference type="InterPro" id="IPR003918">
    <property type="entry name" value="NADH_UbQ_OxRdtase"/>
</dbReference>